<dbReference type="Proteomes" id="UP000700706">
    <property type="component" value="Unassembled WGS sequence"/>
</dbReference>
<dbReference type="GO" id="GO:0016020">
    <property type="term" value="C:membrane"/>
    <property type="evidence" value="ECO:0007669"/>
    <property type="project" value="InterPro"/>
</dbReference>
<comment type="caution">
    <text evidence="3">The sequence shown here is derived from an EMBL/GenBank/DDBJ whole genome shotgun (WGS) entry which is preliminary data.</text>
</comment>
<keyword evidence="1" id="KW-0472">Membrane</keyword>
<feature type="transmembrane region" description="Helical" evidence="1">
    <location>
        <begin position="20"/>
        <end position="43"/>
    </location>
</feature>
<name>A0A952FJ01_9PROT</name>
<feature type="transmembrane region" description="Helical" evidence="1">
    <location>
        <begin position="151"/>
        <end position="170"/>
    </location>
</feature>
<protein>
    <submittedName>
        <fullName evidence="3">EamA family transporter</fullName>
    </submittedName>
</protein>
<feature type="transmembrane region" description="Helical" evidence="1">
    <location>
        <begin position="129"/>
        <end position="145"/>
    </location>
</feature>
<reference evidence="3" key="1">
    <citation type="submission" date="2020-06" db="EMBL/GenBank/DDBJ databases">
        <title>Stable isotope informed genome-resolved metagenomics uncovers potential trophic interactions in rhizosphere soil.</title>
        <authorList>
            <person name="Starr E.P."/>
            <person name="Shi S."/>
            <person name="Blazewicz S.J."/>
            <person name="Koch B.J."/>
            <person name="Probst A.J."/>
            <person name="Hungate B.A."/>
            <person name="Pett-Ridge J."/>
            <person name="Firestone M.K."/>
            <person name="Banfield J.F."/>
        </authorList>
    </citation>
    <scope>NUCLEOTIDE SEQUENCE</scope>
    <source>
        <strain evidence="3">YM_69_17</strain>
    </source>
</reference>
<dbReference type="InterPro" id="IPR000620">
    <property type="entry name" value="EamA_dom"/>
</dbReference>
<keyword evidence="1" id="KW-1133">Transmembrane helix</keyword>
<keyword evidence="1" id="KW-0812">Transmembrane</keyword>
<evidence type="ECO:0000313" key="3">
    <source>
        <dbReference type="EMBL" id="MBW8725878.1"/>
    </source>
</evidence>
<organism evidence="3 4">
    <name type="scientific">Inquilinus limosus</name>
    <dbReference type="NCBI Taxonomy" id="171674"/>
    <lineage>
        <taxon>Bacteria</taxon>
        <taxon>Pseudomonadati</taxon>
        <taxon>Pseudomonadota</taxon>
        <taxon>Alphaproteobacteria</taxon>
        <taxon>Rhodospirillales</taxon>
        <taxon>Rhodospirillaceae</taxon>
        <taxon>Inquilinus</taxon>
    </lineage>
</organism>
<dbReference type="EMBL" id="JAEKLZ010000189">
    <property type="protein sequence ID" value="MBW8725878.1"/>
    <property type="molecule type" value="Genomic_DNA"/>
</dbReference>
<accession>A0A952FJ01</accession>
<feature type="transmembrane region" description="Helical" evidence="1">
    <location>
        <begin position="79"/>
        <end position="98"/>
    </location>
</feature>
<dbReference type="Pfam" id="PF00892">
    <property type="entry name" value="EamA"/>
    <property type="match status" value="1"/>
</dbReference>
<feature type="transmembrane region" description="Helical" evidence="1">
    <location>
        <begin position="104"/>
        <end position="122"/>
    </location>
</feature>
<dbReference type="SUPFAM" id="SSF103481">
    <property type="entry name" value="Multidrug resistance efflux transporter EmrE"/>
    <property type="match status" value="2"/>
</dbReference>
<dbReference type="AlphaFoldDB" id="A0A952FJ01"/>
<gene>
    <name evidence="3" type="ORF">JF625_12090</name>
</gene>
<feature type="transmembrane region" description="Helical" evidence="1">
    <location>
        <begin position="49"/>
        <end position="67"/>
    </location>
</feature>
<feature type="transmembrane region" description="Helical" evidence="1">
    <location>
        <begin position="209"/>
        <end position="229"/>
    </location>
</feature>
<feature type="transmembrane region" description="Helical" evidence="1">
    <location>
        <begin position="182"/>
        <end position="203"/>
    </location>
</feature>
<evidence type="ECO:0000313" key="4">
    <source>
        <dbReference type="Proteomes" id="UP000700706"/>
    </source>
</evidence>
<dbReference type="InterPro" id="IPR037185">
    <property type="entry name" value="EmrE-like"/>
</dbReference>
<evidence type="ECO:0000259" key="2">
    <source>
        <dbReference type="Pfam" id="PF00892"/>
    </source>
</evidence>
<evidence type="ECO:0000256" key="1">
    <source>
        <dbReference type="SAM" id="Phobius"/>
    </source>
</evidence>
<feature type="transmembrane region" description="Helical" evidence="1">
    <location>
        <begin position="241"/>
        <end position="264"/>
    </location>
</feature>
<proteinExistence type="predicted"/>
<feature type="domain" description="EamA" evidence="2">
    <location>
        <begin position="152"/>
        <end position="282"/>
    </location>
</feature>
<sequence>MSSAETSHPAPLAQRVPPQLFFVVSAVFHYLGPACAVLLFAAVDVLGVAWLRIATAALVLALWRRPWRLWRRSSPADRRTLLALGLVLAAMNGCFYLAIARLPLATVGAIEFLGPIGLALAGLRSRRNLVALSLAVAGIAMLTQIRLEGDGLGYALAFANGVLFVAYIVLGHRIAGAGGIDGLAVAMPVALVAITPFGLGPALPALGDPVLLLAGIGVGIASSVIPYVCDLLAMARLPRASFALMLSLLPATAAGIGVLVLRQIPSARDLAGIGLVMAGVALHRAARA</sequence>